<organism evidence="1 2">
    <name type="scientific">Bremerella alba</name>
    <dbReference type="NCBI Taxonomy" id="980252"/>
    <lineage>
        <taxon>Bacteria</taxon>
        <taxon>Pseudomonadati</taxon>
        <taxon>Planctomycetota</taxon>
        <taxon>Planctomycetia</taxon>
        <taxon>Pirellulales</taxon>
        <taxon>Pirellulaceae</taxon>
        <taxon>Bremerella</taxon>
    </lineage>
</organism>
<evidence type="ECO:0000313" key="2">
    <source>
        <dbReference type="Proteomes" id="UP000551616"/>
    </source>
</evidence>
<accession>A0A7V9A761</accession>
<reference evidence="1 2" key="1">
    <citation type="submission" date="2020-05" db="EMBL/GenBank/DDBJ databases">
        <title>Bremerella alba sp. nov., a novel planctomycete isolated from the surface of the macroalga Fucus spiralis.</title>
        <authorList>
            <person name="Godinho O."/>
            <person name="Botelho R."/>
            <person name="Albuquerque L."/>
            <person name="Wiegand S."/>
            <person name="Da Costa M.S."/>
            <person name="Lobo-Da-Cunha A."/>
            <person name="Jogler C."/>
            <person name="Lage O.M."/>
        </authorList>
    </citation>
    <scope>NUCLEOTIDE SEQUENCE [LARGE SCALE GENOMIC DNA]</scope>
    <source>
        <strain evidence="1 2">FF15</strain>
    </source>
</reference>
<dbReference type="Pfam" id="PF09617">
    <property type="entry name" value="Cas_GSU0053"/>
    <property type="match status" value="1"/>
</dbReference>
<name>A0A7V9A761_9BACT</name>
<gene>
    <name evidence="1" type="ORF">HOV93_21640</name>
</gene>
<dbReference type="Proteomes" id="UP000551616">
    <property type="component" value="Unassembled WGS sequence"/>
</dbReference>
<dbReference type="InterPro" id="IPR013403">
    <property type="entry name" value="CRISPR-assoc_prot_Csb1/Cas7u"/>
</dbReference>
<sequence length="435" mass="47030">MSLKLKDLQEAVQSAAAFRCRARLQPAGGPGDKVFPPTYAGSVYAMEWRRIPGQDEPVRCVMLDSVQSQANRCEEALQEDAVDEGRLNLPVVEVDFSGIPIVDPADTDKLSEGLYEPIGRVTSLEAPHRVADAILRDSELNGVAFRVSEEGRKLSLATLRNATPLFELCPTALVYGIWDSTGPKGGLGVKFQRAIVSEIIGVNASLGVKTSSRMDPLAIQLKAGPIYQGKDGDWTTDDQQAVMDKKKPRLVGKDGKPSEVNHGNITPSISSLGKDLLDEDGDRVYQAGGVTIDYAEQSTVLSLPALRRLRFPLDGGFKSDMKINLAAQTVLAALGLCGAALAAERGLDLRSRCLLWPEETLQWEMLGKAGEKIEQFDLSADEAISLLDAAVKEATKLSLPWRTEPLVLQPAKKLVELVRKSQDLAVKSGAEEGGE</sequence>
<comment type="caution">
    <text evidence="1">The sequence shown here is derived from an EMBL/GenBank/DDBJ whole genome shotgun (WGS) entry which is preliminary data.</text>
</comment>
<evidence type="ECO:0000313" key="1">
    <source>
        <dbReference type="EMBL" id="MBA2114992.1"/>
    </source>
</evidence>
<dbReference type="NCBIfam" id="TIGR02570">
    <property type="entry name" value="cas7_GSU0053"/>
    <property type="match status" value="1"/>
</dbReference>
<dbReference type="RefSeq" id="WP_207396452.1">
    <property type="nucleotide sequence ID" value="NZ_JABRWO010000005.1"/>
</dbReference>
<dbReference type="EMBL" id="JABRWO010000005">
    <property type="protein sequence ID" value="MBA2114992.1"/>
    <property type="molecule type" value="Genomic_DNA"/>
</dbReference>
<proteinExistence type="predicted"/>
<keyword evidence="2" id="KW-1185">Reference proteome</keyword>
<dbReference type="AlphaFoldDB" id="A0A7V9A761"/>
<protein>
    <submittedName>
        <fullName evidence="1">Uncharacterized protein</fullName>
    </submittedName>
</protein>